<comment type="caution">
    <text evidence="1">The sequence shown here is derived from an EMBL/GenBank/DDBJ whole genome shotgun (WGS) entry which is preliminary data.</text>
</comment>
<dbReference type="RefSeq" id="WP_034673309.1">
    <property type="nucleotide sequence ID" value="NZ_FPAP01000004.1"/>
</dbReference>
<gene>
    <name evidence="1" type="ORF">IX39_02905</name>
</gene>
<dbReference type="Proteomes" id="UP000028713">
    <property type="component" value="Unassembled WGS sequence"/>
</dbReference>
<sequence>MNSQILHEKLELIQWLSTLEDTSIIKKLIQFRKEETKDWWDSISDEEKNSIEKGISEADKNDIKPHSEARKLYEKWL</sequence>
<organism evidence="1 2">
    <name type="scientific">Chryseobacterium formosense</name>
    <dbReference type="NCBI Taxonomy" id="236814"/>
    <lineage>
        <taxon>Bacteria</taxon>
        <taxon>Pseudomonadati</taxon>
        <taxon>Bacteroidota</taxon>
        <taxon>Flavobacteriia</taxon>
        <taxon>Flavobacteriales</taxon>
        <taxon>Weeksellaceae</taxon>
        <taxon>Chryseobacterium group</taxon>
        <taxon>Chryseobacterium</taxon>
    </lineage>
</organism>
<evidence type="ECO:0000313" key="1">
    <source>
        <dbReference type="EMBL" id="KFE99628.1"/>
    </source>
</evidence>
<dbReference type="OrthoDB" id="1122071at2"/>
<protein>
    <submittedName>
        <fullName evidence="1">Uncharacterized protein</fullName>
    </submittedName>
</protein>
<keyword evidence="2" id="KW-1185">Reference proteome</keyword>
<proteinExistence type="predicted"/>
<accession>A0A085Z5B5</accession>
<dbReference type="eggNOG" id="ENOG50334Z9">
    <property type="taxonomic scope" value="Bacteria"/>
</dbReference>
<dbReference type="STRING" id="236814.IX39_02905"/>
<evidence type="ECO:0000313" key="2">
    <source>
        <dbReference type="Proteomes" id="UP000028713"/>
    </source>
</evidence>
<reference evidence="1 2" key="1">
    <citation type="submission" date="2014-07" db="EMBL/GenBank/DDBJ databases">
        <title>Genome of Chryseobacterium formosense LMG 24722.</title>
        <authorList>
            <person name="Pipes S.E."/>
            <person name="Stropko S.J."/>
            <person name="Newman J.D."/>
        </authorList>
    </citation>
    <scope>NUCLEOTIDE SEQUENCE [LARGE SCALE GENOMIC DNA]</scope>
    <source>
        <strain evidence="1 2">LMG 24722</strain>
    </source>
</reference>
<dbReference type="AlphaFoldDB" id="A0A085Z5B5"/>
<dbReference type="EMBL" id="JPRP01000001">
    <property type="protein sequence ID" value="KFE99628.1"/>
    <property type="molecule type" value="Genomic_DNA"/>
</dbReference>
<name>A0A085Z5B5_9FLAO</name>